<comment type="caution">
    <text evidence="2">The sequence shown here is derived from an EMBL/GenBank/DDBJ whole genome shotgun (WGS) entry which is preliminary data.</text>
</comment>
<dbReference type="EMBL" id="JABELX010000011">
    <property type="protein sequence ID" value="NNH73812.1"/>
    <property type="molecule type" value="Genomic_DNA"/>
</dbReference>
<dbReference type="InterPro" id="IPR036188">
    <property type="entry name" value="FAD/NAD-bd_sf"/>
</dbReference>
<dbReference type="Gene3D" id="3.50.50.60">
    <property type="entry name" value="FAD/NAD(P)-binding domain"/>
    <property type="match status" value="1"/>
</dbReference>
<dbReference type="Pfam" id="PF01494">
    <property type="entry name" value="FAD_binding_3"/>
    <property type="match status" value="1"/>
</dbReference>
<dbReference type="SUPFAM" id="SSF51905">
    <property type="entry name" value="FAD/NAD(P)-binding domain"/>
    <property type="match status" value="1"/>
</dbReference>
<evidence type="ECO:0000313" key="3">
    <source>
        <dbReference type="Proteomes" id="UP000586827"/>
    </source>
</evidence>
<dbReference type="PANTHER" id="PTHR46865:SF2">
    <property type="entry name" value="MONOOXYGENASE"/>
    <property type="match status" value="1"/>
</dbReference>
<keyword evidence="3" id="KW-1185">Reference proteome</keyword>
<dbReference type="InterPro" id="IPR002938">
    <property type="entry name" value="FAD-bd"/>
</dbReference>
<feature type="domain" description="FAD-binding" evidence="1">
    <location>
        <begin position="2"/>
        <end position="312"/>
    </location>
</feature>
<dbReference type="PRINTS" id="PR00420">
    <property type="entry name" value="RNGMNOXGNASE"/>
</dbReference>
<accession>A0A849C5A6</accession>
<dbReference type="AlphaFoldDB" id="A0A849C5A6"/>
<reference evidence="2 3" key="1">
    <citation type="submission" date="2020-05" db="EMBL/GenBank/DDBJ databases">
        <title>MicrobeNet Type strains.</title>
        <authorList>
            <person name="Nicholson A.C."/>
        </authorList>
    </citation>
    <scope>NUCLEOTIDE SEQUENCE [LARGE SCALE GENOMIC DNA]</scope>
    <source>
        <strain evidence="2 3">JCM 3224</strain>
    </source>
</reference>
<dbReference type="Proteomes" id="UP000586827">
    <property type="component" value="Unassembled WGS sequence"/>
</dbReference>
<proteinExistence type="predicted"/>
<organism evidence="2 3">
    <name type="scientific">Nocardia uniformis</name>
    <dbReference type="NCBI Taxonomy" id="53432"/>
    <lineage>
        <taxon>Bacteria</taxon>
        <taxon>Bacillati</taxon>
        <taxon>Actinomycetota</taxon>
        <taxon>Actinomycetes</taxon>
        <taxon>Mycobacteriales</taxon>
        <taxon>Nocardiaceae</taxon>
        <taxon>Nocardia</taxon>
    </lineage>
</organism>
<evidence type="ECO:0000259" key="1">
    <source>
        <dbReference type="Pfam" id="PF01494"/>
    </source>
</evidence>
<dbReference type="GO" id="GO:0071949">
    <property type="term" value="F:FAD binding"/>
    <property type="evidence" value="ECO:0007669"/>
    <property type="project" value="InterPro"/>
</dbReference>
<dbReference type="RefSeq" id="WP_067521850.1">
    <property type="nucleotide sequence ID" value="NZ_JABELX010000011.1"/>
</dbReference>
<name>A0A849C5A6_9NOCA</name>
<evidence type="ECO:0000313" key="2">
    <source>
        <dbReference type="EMBL" id="NNH73812.1"/>
    </source>
</evidence>
<dbReference type="InterPro" id="IPR051704">
    <property type="entry name" value="FAD_aromatic-hydroxylase"/>
</dbReference>
<gene>
    <name evidence="2" type="ORF">HLB23_28835</name>
</gene>
<dbReference type="Gene3D" id="3.30.9.10">
    <property type="entry name" value="D-Amino Acid Oxidase, subunit A, domain 2"/>
    <property type="match status" value="1"/>
</dbReference>
<sequence length="401" mass="43682">MRVLISGASIAGPVLAYWLTRYGFTVTVVEKAPGLRKTGGHAVDLFTPSMTISEQMGVLPQILELATATDQMTIHTRRRTVGLNLAKLFSATSDRHVEIMRDDLSEIYYGATENDVEYLFGDSITDISEDGRVGFENGPERVFDLVIGADGLRSNVRRLIFGEVAEHYLGGYFAVISAPRELADVGEFVSYLDIGRVTGIYTAEHLPDARLTFLFRADQPLDYHHRDVSRQKELIREAFTSIAPQVDRWLTELDHTPAFYFDSITQLRTDHWSRGRVTLVGDAAYCPGPAVGGSTSLAVLGAYTLAGELAAAQGDHIIAFPAYEAAMADSVAGSRAFALRTAKTIVPASATGVWALTQGARLINALPAALSRAVAKLNTRGIRLHDSMTVPDYTTRIRGDG</sequence>
<protein>
    <submittedName>
        <fullName evidence="2">FAD-dependent oxidoreductase</fullName>
    </submittedName>
</protein>
<dbReference type="PANTHER" id="PTHR46865">
    <property type="entry name" value="OXIDOREDUCTASE-RELATED"/>
    <property type="match status" value="1"/>
</dbReference>